<dbReference type="RefSeq" id="WP_105338924.1">
    <property type="nucleotide sequence ID" value="NZ_PUHZ01000025.1"/>
</dbReference>
<dbReference type="EMBL" id="PUHZ01000025">
    <property type="protein sequence ID" value="PQO42343.1"/>
    <property type="molecule type" value="Genomic_DNA"/>
</dbReference>
<evidence type="ECO:0000313" key="3">
    <source>
        <dbReference type="Proteomes" id="UP000237819"/>
    </source>
</evidence>
<evidence type="ECO:0000259" key="1">
    <source>
        <dbReference type="Pfam" id="PF24740"/>
    </source>
</evidence>
<proteinExistence type="predicted"/>
<comment type="caution">
    <text evidence="2">The sequence shown here is derived from an EMBL/GenBank/DDBJ whole genome shotgun (WGS) entry which is preliminary data.</text>
</comment>
<dbReference type="AlphaFoldDB" id="A0A2S8GD40"/>
<gene>
    <name evidence="2" type="ORF">C5Y93_28825</name>
</gene>
<dbReference type="Proteomes" id="UP000237819">
    <property type="component" value="Unassembled WGS sequence"/>
</dbReference>
<feature type="domain" description="DUF7691" evidence="1">
    <location>
        <begin position="1"/>
        <end position="67"/>
    </location>
</feature>
<protein>
    <recommendedName>
        <fullName evidence="1">DUF7691 domain-containing protein</fullName>
    </recommendedName>
</protein>
<organism evidence="2 3">
    <name type="scientific">Blastopirellula marina</name>
    <dbReference type="NCBI Taxonomy" id="124"/>
    <lineage>
        <taxon>Bacteria</taxon>
        <taxon>Pseudomonadati</taxon>
        <taxon>Planctomycetota</taxon>
        <taxon>Planctomycetia</taxon>
        <taxon>Pirellulales</taxon>
        <taxon>Pirellulaceae</taxon>
        <taxon>Blastopirellula</taxon>
    </lineage>
</organism>
<sequence length="68" mass="7371">MSYVLRAVVIDLPKLSAAIGSGDQQLIASVKALDPERYEEDEDWDAEEEGEISLSQAVEDLILGNPPA</sequence>
<dbReference type="Pfam" id="PF24740">
    <property type="entry name" value="DUF7691"/>
    <property type="match status" value="1"/>
</dbReference>
<accession>A0A2S8GD40</accession>
<name>A0A2S8GD40_9BACT</name>
<dbReference type="InterPro" id="IPR056108">
    <property type="entry name" value="DUF7691"/>
</dbReference>
<reference evidence="2 3" key="1">
    <citation type="submission" date="2018-02" db="EMBL/GenBank/DDBJ databases">
        <title>Comparative genomes isolates from brazilian mangrove.</title>
        <authorList>
            <person name="Araujo J.E."/>
            <person name="Taketani R.G."/>
            <person name="Silva M.C.P."/>
            <person name="Loureco M.V."/>
            <person name="Andreote F.D."/>
        </authorList>
    </citation>
    <scope>NUCLEOTIDE SEQUENCE [LARGE SCALE GENOMIC DNA]</scope>
    <source>
        <strain evidence="2 3">Nap-Phe MGV</strain>
    </source>
</reference>
<evidence type="ECO:0000313" key="2">
    <source>
        <dbReference type="EMBL" id="PQO42343.1"/>
    </source>
</evidence>